<dbReference type="Proteomes" id="UP000800039">
    <property type="component" value="Unassembled WGS sequence"/>
</dbReference>
<evidence type="ECO:0000313" key="3">
    <source>
        <dbReference type="Proteomes" id="UP000800039"/>
    </source>
</evidence>
<protein>
    <submittedName>
        <fullName evidence="2">Uncharacterized protein</fullName>
    </submittedName>
</protein>
<dbReference type="RefSeq" id="XP_040786928.1">
    <property type="nucleotide sequence ID" value="XM_040933919.1"/>
</dbReference>
<keyword evidence="3" id="KW-1185">Reference proteome</keyword>
<keyword evidence="1" id="KW-0472">Membrane</keyword>
<dbReference type="EMBL" id="ML976617">
    <property type="protein sequence ID" value="KAF1844365.1"/>
    <property type="molecule type" value="Genomic_DNA"/>
</dbReference>
<comment type="caution">
    <text evidence="2">The sequence shown here is derived from an EMBL/GenBank/DDBJ whole genome shotgun (WGS) entry which is preliminary data.</text>
</comment>
<evidence type="ECO:0000256" key="1">
    <source>
        <dbReference type="SAM" id="Phobius"/>
    </source>
</evidence>
<reference evidence="2" key="1">
    <citation type="submission" date="2020-01" db="EMBL/GenBank/DDBJ databases">
        <authorList>
            <consortium name="DOE Joint Genome Institute"/>
            <person name="Haridas S."/>
            <person name="Albert R."/>
            <person name="Binder M."/>
            <person name="Bloem J."/>
            <person name="Labutti K."/>
            <person name="Salamov A."/>
            <person name="Andreopoulos B."/>
            <person name="Baker S.E."/>
            <person name="Barry K."/>
            <person name="Bills G."/>
            <person name="Bluhm B.H."/>
            <person name="Cannon C."/>
            <person name="Castanera R."/>
            <person name="Culley D.E."/>
            <person name="Daum C."/>
            <person name="Ezra D."/>
            <person name="Gonzalez J.B."/>
            <person name="Henrissat B."/>
            <person name="Kuo A."/>
            <person name="Liang C."/>
            <person name="Lipzen A."/>
            <person name="Lutzoni F."/>
            <person name="Magnuson J."/>
            <person name="Mondo S."/>
            <person name="Nolan M."/>
            <person name="Ohm R."/>
            <person name="Pangilinan J."/>
            <person name="Park H.-J."/>
            <person name="Ramirez L."/>
            <person name="Alfaro M."/>
            <person name="Sun H."/>
            <person name="Tritt A."/>
            <person name="Yoshinaga Y."/>
            <person name="Zwiers L.-H."/>
            <person name="Turgeon B.G."/>
            <person name="Goodwin S.B."/>
            <person name="Spatafora J.W."/>
            <person name="Crous P.W."/>
            <person name="Grigoriev I.V."/>
        </authorList>
    </citation>
    <scope>NUCLEOTIDE SEQUENCE</scope>
    <source>
        <strain evidence="2">CBS 394.84</strain>
    </source>
</reference>
<feature type="transmembrane region" description="Helical" evidence="1">
    <location>
        <begin position="36"/>
        <end position="57"/>
    </location>
</feature>
<keyword evidence="1" id="KW-0812">Transmembrane</keyword>
<keyword evidence="1" id="KW-1133">Transmembrane helix</keyword>
<accession>A0A9P4GF12</accession>
<gene>
    <name evidence="2" type="ORF">K460DRAFT_369232</name>
</gene>
<dbReference type="GeneID" id="63851170"/>
<evidence type="ECO:0000313" key="2">
    <source>
        <dbReference type="EMBL" id="KAF1844365.1"/>
    </source>
</evidence>
<sequence>MSEHNNVANGCGWRIQKLSSPRVKDQSLTLLMSLEMVGACLSSATLLLLFACTIPALSE</sequence>
<name>A0A9P4GF12_9PLEO</name>
<organism evidence="2 3">
    <name type="scientific">Cucurbitaria berberidis CBS 394.84</name>
    <dbReference type="NCBI Taxonomy" id="1168544"/>
    <lineage>
        <taxon>Eukaryota</taxon>
        <taxon>Fungi</taxon>
        <taxon>Dikarya</taxon>
        <taxon>Ascomycota</taxon>
        <taxon>Pezizomycotina</taxon>
        <taxon>Dothideomycetes</taxon>
        <taxon>Pleosporomycetidae</taxon>
        <taxon>Pleosporales</taxon>
        <taxon>Pleosporineae</taxon>
        <taxon>Cucurbitariaceae</taxon>
        <taxon>Cucurbitaria</taxon>
    </lineage>
</organism>
<dbReference type="AlphaFoldDB" id="A0A9P4GF12"/>
<proteinExistence type="predicted"/>